<feature type="domain" description="Retrotransposon gag" evidence="2">
    <location>
        <begin position="172"/>
        <end position="267"/>
    </location>
</feature>
<accession>A0A822XLP7</accession>
<keyword evidence="4" id="KW-1185">Reference proteome</keyword>
<dbReference type="PANTHER" id="PTHR33223">
    <property type="entry name" value="CCHC-TYPE DOMAIN-CONTAINING PROTEIN"/>
    <property type="match status" value="1"/>
</dbReference>
<organism evidence="3 4">
    <name type="scientific">Nelumbo nucifera</name>
    <name type="common">Sacred lotus</name>
    <dbReference type="NCBI Taxonomy" id="4432"/>
    <lineage>
        <taxon>Eukaryota</taxon>
        <taxon>Viridiplantae</taxon>
        <taxon>Streptophyta</taxon>
        <taxon>Embryophyta</taxon>
        <taxon>Tracheophyta</taxon>
        <taxon>Spermatophyta</taxon>
        <taxon>Magnoliopsida</taxon>
        <taxon>Proteales</taxon>
        <taxon>Nelumbonaceae</taxon>
        <taxon>Nelumbo</taxon>
    </lineage>
</organism>
<sequence length="423" mass="47915">MTHRIRVSSLSSAISASSSAMEIPRCKHRRRIPPHHGTTTHESYETEASRSESSYPYQHDVDDDDQDDQNTIYSQSDSVTGTPRNRFVPPEYDSESEFITESSAVDQSAASLNLSINSPNLKQATTSTTAYVNIAPLPIFRGTPEECPVTHLSRFAKVCRANNAWSIDMMMKIFPVTLDNEAALWYDLNIEPNPSLSWEEIKVAFTQAYRRTEFVDQFRSELMKLRQGDGESVQAYYLRMLWILRRWPDHGIPDGLLRGIFIDGLREDFQDWIVPQKPNSLSDAFRLALTWEQAQSIRAARNKKNVTLSKCGFCEGPHEEQTCDIRERMRELWIQSKEKRMRGGLSSPAESLPSNPATVKEFVRSVSAVTSDGVGQIGEGEDKEEGGLLGGKKKAQCQCWKHQCWKKLERNNSSIVARNSTAE</sequence>
<proteinExistence type="predicted"/>
<protein>
    <recommendedName>
        <fullName evidence="2">Retrotransposon gag domain-containing protein</fullName>
    </recommendedName>
</protein>
<dbReference type="Pfam" id="PF03732">
    <property type="entry name" value="Retrotrans_gag"/>
    <property type="match status" value="1"/>
</dbReference>
<name>A0A822XLP7_NELNU</name>
<evidence type="ECO:0000313" key="3">
    <source>
        <dbReference type="EMBL" id="DAD21197.1"/>
    </source>
</evidence>
<dbReference type="PANTHER" id="PTHR33223:SF6">
    <property type="entry name" value="CCHC-TYPE DOMAIN-CONTAINING PROTEIN"/>
    <property type="match status" value="1"/>
</dbReference>
<evidence type="ECO:0000313" key="4">
    <source>
        <dbReference type="Proteomes" id="UP000607653"/>
    </source>
</evidence>
<evidence type="ECO:0000259" key="2">
    <source>
        <dbReference type="Pfam" id="PF03732"/>
    </source>
</evidence>
<feature type="compositionally biased region" description="Low complexity" evidence="1">
    <location>
        <begin position="8"/>
        <end position="20"/>
    </location>
</feature>
<reference evidence="3 4" key="1">
    <citation type="journal article" date="2020" name="Mol. Biol. Evol.">
        <title>Distinct Expression and Methylation Patterns for Genes with Different Fates following a Single Whole-Genome Duplication in Flowering Plants.</title>
        <authorList>
            <person name="Shi T."/>
            <person name="Rahmani R.S."/>
            <person name="Gugger P.F."/>
            <person name="Wang M."/>
            <person name="Li H."/>
            <person name="Zhang Y."/>
            <person name="Li Z."/>
            <person name="Wang Q."/>
            <person name="Van de Peer Y."/>
            <person name="Marchal K."/>
            <person name="Chen J."/>
        </authorList>
    </citation>
    <scope>NUCLEOTIDE SEQUENCE [LARGE SCALE GENOMIC DNA]</scope>
    <source>
        <tissue evidence="3">Leaf</tissue>
    </source>
</reference>
<feature type="region of interest" description="Disordered" evidence="1">
    <location>
        <begin position="1"/>
        <end position="86"/>
    </location>
</feature>
<evidence type="ECO:0000256" key="1">
    <source>
        <dbReference type="SAM" id="MobiDB-lite"/>
    </source>
</evidence>
<dbReference type="EMBL" id="DUZY01000001">
    <property type="protein sequence ID" value="DAD21197.1"/>
    <property type="molecule type" value="Genomic_DNA"/>
</dbReference>
<dbReference type="AlphaFoldDB" id="A0A822XLP7"/>
<gene>
    <name evidence="3" type="ORF">HUJ06_022660</name>
</gene>
<dbReference type="InterPro" id="IPR005162">
    <property type="entry name" value="Retrotrans_gag_dom"/>
</dbReference>
<comment type="caution">
    <text evidence="3">The sequence shown here is derived from an EMBL/GenBank/DDBJ whole genome shotgun (WGS) entry which is preliminary data.</text>
</comment>
<feature type="compositionally biased region" description="Polar residues" evidence="1">
    <location>
        <begin position="70"/>
        <end position="83"/>
    </location>
</feature>
<dbReference type="Proteomes" id="UP000607653">
    <property type="component" value="Unassembled WGS sequence"/>
</dbReference>